<evidence type="ECO:0000256" key="1">
    <source>
        <dbReference type="ARBA" id="ARBA00006139"/>
    </source>
</evidence>
<dbReference type="HAMAP" id="MF_00161">
    <property type="entry name" value="LspA"/>
    <property type="match status" value="1"/>
</dbReference>
<evidence type="ECO:0000256" key="5">
    <source>
        <dbReference type="ARBA" id="ARBA00022750"/>
    </source>
</evidence>
<dbReference type="GO" id="GO:0005886">
    <property type="term" value="C:plasma membrane"/>
    <property type="evidence" value="ECO:0007669"/>
    <property type="project" value="UniProtKB-SubCell"/>
</dbReference>
<dbReference type="AlphaFoldDB" id="A0A2N7PKE1"/>
<dbReference type="PANTHER" id="PTHR33695:SF1">
    <property type="entry name" value="LIPOPROTEIN SIGNAL PEPTIDASE"/>
    <property type="match status" value="1"/>
</dbReference>
<sequence length="146" mass="17246">MQLFYFFALIIFLFDQITKYLILRWNYTFLEITPFLNLVKIWNKGMAFGLMEESFKIFSILILFLIPLILFLVYLYAKKTDKINKILLGIIFGGGLGNWLDRIRYGAVLDFIDLHYQNYHWPAFNIADVAVTVGLILFILRNAFKN</sequence>
<feature type="transmembrane region" description="Helical" evidence="9">
    <location>
        <begin position="57"/>
        <end position="76"/>
    </location>
</feature>
<comment type="function">
    <text evidence="9">This protein specifically catalyzes the removal of signal peptides from prolipoproteins.</text>
</comment>
<dbReference type="Pfam" id="PF01252">
    <property type="entry name" value="Peptidase_A8"/>
    <property type="match status" value="1"/>
</dbReference>
<gene>
    <name evidence="9 11" type="primary">lspA</name>
    <name evidence="11" type="ORF">C0197_02305</name>
</gene>
<accession>A0A2N7PKE1</accession>
<evidence type="ECO:0000256" key="4">
    <source>
        <dbReference type="ARBA" id="ARBA00022692"/>
    </source>
</evidence>
<dbReference type="Proteomes" id="UP000235731">
    <property type="component" value="Unassembled WGS sequence"/>
</dbReference>
<dbReference type="InterPro" id="IPR001872">
    <property type="entry name" value="Peptidase_A8"/>
</dbReference>
<proteinExistence type="inferred from homology"/>
<comment type="subcellular location">
    <subcellularLocation>
        <location evidence="9">Cell membrane</location>
        <topology evidence="9">Multi-pass membrane protein</topology>
    </subcellularLocation>
</comment>
<keyword evidence="6 9" id="KW-0378">Hydrolase</keyword>
<organism evidence="11 12">
    <name type="scientific">Caldimicrobium thiodismutans</name>
    <dbReference type="NCBI Taxonomy" id="1653476"/>
    <lineage>
        <taxon>Bacteria</taxon>
        <taxon>Pseudomonadati</taxon>
        <taxon>Thermodesulfobacteriota</taxon>
        <taxon>Thermodesulfobacteria</taxon>
        <taxon>Thermodesulfobacteriales</taxon>
        <taxon>Thermodesulfobacteriaceae</taxon>
        <taxon>Caldimicrobium</taxon>
    </lineage>
</organism>
<evidence type="ECO:0000313" key="12">
    <source>
        <dbReference type="Proteomes" id="UP000235731"/>
    </source>
</evidence>
<keyword evidence="8 9" id="KW-0472">Membrane</keyword>
<evidence type="ECO:0000313" key="11">
    <source>
        <dbReference type="EMBL" id="PMP63621.1"/>
    </source>
</evidence>
<protein>
    <recommendedName>
        <fullName evidence="9">Lipoprotein signal peptidase</fullName>
        <ecNumber evidence="9">3.4.23.36</ecNumber>
    </recommendedName>
    <alternativeName>
        <fullName evidence="9">Prolipoprotein signal peptidase</fullName>
    </alternativeName>
    <alternativeName>
        <fullName evidence="9">Signal peptidase II</fullName>
        <shortName evidence="9">SPase II</shortName>
    </alternativeName>
</protein>
<name>A0A2N7PKE1_9BACT</name>
<evidence type="ECO:0000256" key="7">
    <source>
        <dbReference type="ARBA" id="ARBA00022989"/>
    </source>
</evidence>
<dbReference type="NCBIfam" id="TIGR00077">
    <property type="entry name" value="lspA"/>
    <property type="match status" value="1"/>
</dbReference>
<feature type="active site" evidence="9">
    <location>
        <position position="128"/>
    </location>
</feature>
<evidence type="ECO:0000256" key="9">
    <source>
        <dbReference type="HAMAP-Rule" id="MF_00161"/>
    </source>
</evidence>
<comment type="pathway">
    <text evidence="9">Protein modification; lipoprotein biosynthesis (signal peptide cleavage).</text>
</comment>
<dbReference type="EC" id="3.4.23.36" evidence="9"/>
<comment type="caution">
    <text evidence="9">Lacks conserved residue(s) required for the propagation of feature annotation.</text>
</comment>
<dbReference type="PANTHER" id="PTHR33695">
    <property type="entry name" value="LIPOPROTEIN SIGNAL PEPTIDASE"/>
    <property type="match status" value="1"/>
</dbReference>
<comment type="similarity">
    <text evidence="1 9 10">Belongs to the peptidase A8 family.</text>
</comment>
<comment type="catalytic activity">
    <reaction evidence="9">
        <text>Release of signal peptides from bacterial membrane prolipoproteins. Hydrolyzes -Xaa-Yaa-Zaa-|-(S,diacylglyceryl)Cys-, in which Xaa is hydrophobic (preferably Leu), and Yaa (Ala or Ser) and Zaa (Gly or Ala) have small, neutral side chains.</text>
        <dbReference type="EC" id="3.4.23.36"/>
    </reaction>
</comment>
<dbReference type="EMBL" id="PNIE01000030">
    <property type="protein sequence ID" value="PMP63621.1"/>
    <property type="molecule type" value="Genomic_DNA"/>
</dbReference>
<keyword evidence="3 9" id="KW-0645">Protease</keyword>
<keyword evidence="2 9" id="KW-1003">Cell membrane</keyword>
<comment type="caution">
    <text evidence="11">The sequence shown here is derived from an EMBL/GenBank/DDBJ whole genome shotgun (WGS) entry which is preliminary data.</text>
</comment>
<evidence type="ECO:0000256" key="8">
    <source>
        <dbReference type="ARBA" id="ARBA00023136"/>
    </source>
</evidence>
<evidence type="ECO:0000256" key="10">
    <source>
        <dbReference type="RuleBase" id="RU004181"/>
    </source>
</evidence>
<dbReference type="PRINTS" id="PR00781">
    <property type="entry name" value="LIPOSIGPTASE"/>
</dbReference>
<keyword evidence="7 9" id="KW-1133">Transmembrane helix</keyword>
<keyword evidence="4 9" id="KW-0812">Transmembrane</keyword>
<dbReference type="GO" id="GO:0004190">
    <property type="term" value="F:aspartic-type endopeptidase activity"/>
    <property type="evidence" value="ECO:0007669"/>
    <property type="project" value="UniProtKB-UniRule"/>
</dbReference>
<dbReference type="GO" id="GO:0006508">
    <property type="term" value="P:proteolysis"/>
    <property type="evidence" value="ECO:0007669"/>
    <property type="project" value="UniProtKB-KW"/>
</dbReference>
<dbReference type="UniPathway" id="UPA00665"/>
<feature type="transmembrane region" description="Helical" evidence="9">
    <location>
        <begin position="83"/>
        <end position="100"/>
    </location>
</feature>
<evidence type="ECO:0000256" key="6">
    <source>
        <dbReference type="ARBA" id="ARBA00022801"/>
    </source>
</evidence>
<reference evidence="11 12" key="1">
    <citation type="submission" date="2018-01" db="EMBL/GenBank/DDBJ databases">
        <title>Metagenomic assembled genomes from two thermal pools in the Uzon Caldera, Kamchatka, Russia.</title>
        <authorList>
            <person name="Wilkins L."/>
            <person name="Ettinger C."/>
        </authorList>
    </citation>
    <scope>NUCLEOTIDE SEQUENCE [LARGE SCALE GENOMIC DNA]</scope>
    <source>
        <strain evidence="11">ZAV-15</strain>
    </source>
</reference>
<feature type="active site" evidence="9">
    <location>
        <position position="110"/>
    </location>
</feature>
<evidence type="ECO:0000256" key="2">
    <source>
        <dbReference type="ARBA" id="ARBA00022475"/>
    </source>
</evidence>
<feature type="transmembrane region" description="Helical" evidence="9">
    <location>
        <begin position="120"/>
        <end position="140"/>
    </location>
</feature>
<keyword evidence="5 9" id="KW-0064">Aspartyl protease</keyword>
<evidence type="ECO:0000256" key="3">
    <source>
        <dbReference type="ARBA" id="ARBA00022670"/>
    </source>
</evidence>